<keyword evidence="1" id="KW-1133">Transmembrane helix</keyword>
<dbReference type="RefSeq" id="WP_054598056.1">
    <property type="nucleotide sequence ID" value="NZ_CP012830.1"/>
</dbReference>
<name>A0A0N9WRV4_PSEFL</name>
<keyword evidence="1" id="KW-0812">Transmembrane</keyword>
<evidence type="ECO:0000313" key="2">
    <source>
        <dbReference type="EMBL" id="ALI04874.1"/>
    </source>
</evidence>
<sequence length="170" mass="18996">MLLVVFKVLLTLPVAWALAWPLVHPSVAGGIFSELEALGSIGAWILTLVFLIAVFFYCRDLQRSLTLVKPPSRVASPRSVWLMFLLPYNFIEDFFIVAHVARSLRREARHNKALGSFKSFGLFSGLGWCTAQIVSLLPNELGSLGGALALPLWIVHWRLVRRVNRLMALA</sequence>
<proteinExistence type="predicted"/>
<evidence type="ECO:0000313" key="3">
    <source>
        <dbReference type="Proteomes" id="UP000066487"/>
    </source>
</evidence>
<evidence type="ECO:0008006" key="4">
    <source>
        <dbReference type="Google" id="ProtNLM"/>
    </source>
</evidence>
<evidence type="ECO:0000256" key="1">
    <source>
        <dbReference type="SAM" id="Phobius"/>
    </source>
</evidence>
<gene>
    <name evidence="2" type="ORF">AO353_28890</name>
</gene>
<accession>A0A0N9WRV4</accession>
<organism evidence="2 3">
    <name type="scientific">Pseudomonas fluorescens</name>
    <dbReference type="NCBI Taxonomy" id="294"/>
    <lineage>
        <taxon>Bacteria</taxon>
        <taxon>Pseudomonadati</taxon>
        <taxon>Pseudomonadota</taxon>
        <taxon>Gammaproteobacteria</taxon>
        <taxon>Pseudomonadales</taxon>
        <taxon>Pseudomonadaceae</taxon>
        <taxon>Pseudomonas</taxon>
    </lineage>
</organism>
<reference evidence="2 3" key="2">
    <citation type="journal article" date="2018" name="Nature">
        <title>Mutant phenotypes for thousands of bacterial genes of unknown function.</title>
        <authorList>
            <person name="Price M.N."/>
            <person name="Wetmore K.M."/>
            <person name="Waters R.J."/>
            <person name="Callaghan M."/>
            <person name="Ray J."/>
            <person name="Liu H."/>
            <person name="Kuehl J.V."/>
            <person name="Melnyk R.A."/>
            <person name="Lamson J.S."/>
            <person name="Suh Y."/>
            <person name="Carlson H.K."/>
            <person name="Esquivel Z."/>
            <person name="Sadeeshkumar H."/>
            <person name="Chakraborty R."/>
            <person name="Zane G.M."/>
            <person name="Rubin B.E."/>
            <person name="Wall J.D."/>
            <person name="Visel A."/>
            <person name="Bristow J."/>
            <person name="Blow M.J."/>
            <person name="Arkin A.P."/>
            <person name="Deutschbauer A.M."/>
        </authorList>
    </citation>
    <scope>NUCLEOTIDE SEQUENCE [LARGE SCALE GENOMIC DNA]</scope>
    <source>
        <strain evidence="2 3">FW300-N2E3</strain>
    </source>
</reference>
<keyword evidence="1" id="KW-0472">Membrane</keyword>
<reference evidence="3" key="1">
    <citation type="submission" date="2015-09" db="EMBL/GenBank/DDBJ databases">
        <title>Whole genome sequence of Pseudomonas fluorescens FW300-N2E3.</title>
        <authorList>
            <person name="Ray J."/>
            <person name="Melnyk R."/>
            <person name="Deutschbauer A."/>
        </authorList>
    </citation>
    <scope>NUCLEOTIDE SEQUENCE [LARGE SCALE GENOMIC DNA]</scope>
    <source>
        <strain evidence="3">FW300-N2E3</strain>
    </source>
</reference>
<dbReference type="EMBL" id="CP012830">
    <property type="protein sequence ID" value="ALI04874.1"/>
    <property type="molecule type" value="Genomic_DNA"/>
</dbReference>
<dbReference type="Proteomes" id="UP000066487">
    <property type="component" value="Chromosome"/>
</dbReference>
<protein>
    <recommendedName>
        <fullName evidence="4">DUF4328 domain-containing protein</fullName>
    </recommendedName>
</protein>
<dbReference type="OrthoDB" id="4762221at2"/>
<feature type="transmembrane region" description="Helical" evidence="1">
    <location>
        <begin position="141"/>
        <end position="160"/>
    </location>
</feature>
<dbReference type="AlphaFoldDB" id="A0A0N9WRV4"/>
<feature type="transmembrane region" description="Helical" evidence="1">
    <location>
        <begin position="41"/>
        <end position="58"/>
    </location>
</feature>